<feature type="region of interest" description="Disordered" evidence="1">
    <location>
        <begin position="312"/>
        <end position="337"/>
    </location>
</feature>
<feature type="compositionally biased region" description="Polar residues" evidence="1">
    <location>
        <begin position="312"/>
        <end position="326"/>
    </location>
</feature>
<dbReference type="InterPro" id="IPR013783">
    <property type="entry name" value="Ig-like_fold"/>
</dbReference>
<evidence type="ECO:0000313" key="3">
    <source>
        <dbReference type="Proteomes" id="UP000276232"/>
    </source>
</evidence>
<protein>
    <submittedName>
        <fullName evidence="2">Uncharacterized protein</fullName>
    </submittedName>
</protein>
<dbReference type="Proteomes" id="UP000276232">
    <property type="component" value="Unassembled WGS sequence"/>
</dbReference>
<dbReference type="EMBL" id="RJKN01000001">
    <property type="protein sequence ID" value="ROP45957.1"/>
    <property type="molecule type" value="Genomic_DNA"/>
</dbReference>
<comment type="caution">
    <text evidence="2">The sequence shown here is derived from an EMBL/GenBank/DDBJ whole genome shotgun (WGS) entry which is preliminary data.</text>
</comment>
<reference evidence="2 3" key="1">
    <citation type="journal article" date="2015" name="Stand. Genomic Sci.">
        <title>Genomic Encyclopedia of Bacterial and Archaeal Type Strains, Phase III: the genomes of soil and plant-associated and newly described type strains.</title>
        <authorList>
            <person name="Whitman W.B."/>
            <person name="Woyke T."/>
            <person name="Klenk H.P."/>
            <person name="Zhou Y."/>
            <person name="Lilburn T.G."/>
            <person name="Beck B.J."/>
            <person name="De Vos P."/>
            <person name="Vandamme P."/>
            <person name="Eisen J.A."/>
            <person name="Garrity G."/>
            <person name="Hugenholtz P."/>
            <person name="Kyrpides N.C."/>
        </authorList>
    </citation>
    <scope>NUCLEOTIDE SEQUENCE [LARGE SCALE GENOMIC DNA]</scope>
    <source>
        <strain evidence="2 3">CECT 7306</strain>
    </source>
</reference>
<dbReference type="RefSeq" id="WP_123378625.1">
    <property type="nucleotide sequence ID" value="NZ_RJKN01000001.1"/>
</dbReference>
<feature type="region of interest" description="Disordered" evidence="1">
    <location>
        <begin position="1"/>
        <end position="29"/>
    </location>
</feature>
<proteinExistence type="predicted"/>
<dbReference type="AlphaFoldDB" id="A0A3N1HU55"/>
<dbReference type="InParanoid" id="A0A3N1HU55"/>
<accession>A0A3N1HU55</accession>
<keyword evidence="3" id="KW-1185">Reference proteome</keyword>
<evidence type="ECO:0000256" key="1">
    <source>
        <dbReference type="SAM" id="MobiDB-lite"/>
    </source>
</evidence>
<dbReference type="Pfam" id="PF17957">
    <property type="entry name" value="Big_7"/>
    <property type="match status" value="1"/>
</dbReference>
<dbReference type="OrthoDB" id="4981820at2"/>
<dbReference type="GO" id="GO:0005975">
    <property type="term" value="P:carbohydrate metabolic process"/>
    <property type="evidence" value="ECO:0007669"/>
    <property type="project" value="UniProtKB-ARBA"/>
</dbReference>
<gene>
    <name evidence="2" type="ORF">EDC03_0573</name>
</gene>
<feature type="compositionally biased region" description="Low complexity" evidence="1">
    <location>
        <begin position="7"/>
        <end position="24"/>
    </location>
</feature>
<organism evidence="2 3">
    <name type="scientific">Pseudokineococcus lusitanus</name>
    <dbReference type="NCBI Taxonomy" id="763993"/>
    <lineage>
        <taxon>Bacteria</taxon>
        <taxon>Bacillati</taxon>
        <taxon>Actinomycetota</taxon>
        <taxon>Actinomycetes</taxon>
        <taxon>Kineosporiales</taxon>
        <taxon>Kineosporiaceae</taxon>
        <taxon>Pseudokineococcus</taxon>
    </lineage>
</organism>
<sequence>MAGALLTGSGDTSSATAASGTSITVPRPTSTVAGDRLVAVVHGRNNSGPYTAPPSGWVLLGHPAETTVGWVGVYVHEVPSGGPAASWVWAGGSGRHTAVVARSQDLAPISSLVDVVGAYTTLIQASTDPRVVLSEVVTSESHTLLLAVASINTTDASPTRLVPPAEMTTVGSVNTATGASDTGLTVAQALQVPSGATGTRTLRPPANTPAGSVGSGMGWLLALKTVNKPSIADTTAPTISIAEPASGQVVAGTVTISGLVADDVGVDYVDVTVGGVALGRATIAGSTWTRSWDTTARGNGSVTISATARDTAGNTASATRSTTVANGSAGGSLTPLALAPRDRPRDIAQMDADLDVVLAWLDANGL</sequence>
<evidence type="ECO:0000313" key="2">
    <source>
        <dbReference type="EMBL" id="ROP45957.1"/>
    </source>
</evidence>
<name>A0A3N1HU55_9ACTN</name>
<dbReference type="Gene3D" id="2.60.40.10">
    <property type="entry name" value="Immunoglobulins"/>
    <property type="match status" value="1"/>
</dbReference>